<evidence type="ECO:0000256" key="1">
    <source>
        <dbReference type="SAM" id="MobiDB-lite"/>
    </source>
</evidence>
<keyword evidence="3" id="KW-1185">Reference proteome</keyword>
<feature type="compositionally biased region" description="Polar residues" evidence="1">
    <location>
        <begin position="61"/>
        <end position="82"/>
    </location>
</feature>
<feature type="compositionally biased region" description="Low complexity" evidence="1">
    <location>
        <begin position="27"/>
        <end position="40"/>
    </location>
</feature>
<proteinExistence type="predicted"/>
<protein>
    <submittedName>
        <fullName evidence="2">Uncharacterized protein</fullName>
    </submittedName>
</protein>
<reference evidence="2 3" key="1">
    <citation type="journal article" date="2019" name="Commun. Biol.">
        <title>The bagworm genome reveals a unique fibroin gene that provides high tensile strength.</title>
        <authorList>
            <person name="Kono N."/>
            <person name="Nakamura H."/>
            <person name="Ohtoshi R."/>
            <person name="Tomita M."/>
            <person name="Numata K."/>
            <person name="Arakawa K."/>
        </authorList>
    </citation>
    <scope>NUCLEOTIDE SEQUENCE [LARGE SCALE GENOMIC DNA]</scope>
</reference>
<accession>A0A4C1ZKC0</accession>
<dbReference type="Proteomes" id="UP000299102">
    <property type="component" value="Unassembled WGS sequence"/>
</dbReference>
<evidence type="ECO:0000313" key="2">
    <source>
        <dbReference type="EMBL" id="GBP88946.1"/>
    </source>
</evidence>
<evidence type="ECO:0000313" key="3">
    <source>
        <dbReference type="Proteomes" id="UP000299102"/>
    </source>
</evidence>
<organism evidence="2 3">
    <name type="scientific">Eumeta variegata</name>
    <name type="common">Bagworm moth</name>
    <name type="synonym">Eumeta japonica</name>
    <dbReference type="NCBI Taxonomy" id="151549"/>
    <lineage>
        <taxon>Eukaryota</taxon>
        <taxon>Metazoa</taxon>
        <taxon>Ecdysozoa</taxon>
        <taxon>Arthropoda</taxon>
        <taxon>Hexapoda</taxon>
        <taxon>Insecta</taxon>
        <taxon>Pterygota</taxon>
        <taxon>Neoptera</taxon>
        <taxon>Endopterygota</taxon>
        <taxon>Lepidoptera</taxon>
        <taxon>Glossata</taxon>
        <taxon>Ditrysia</taxon>
        <taxon>Tineoidea</taxon>
        <taxon>Psychidae</taxon>
        <taxon>Oiketicinae</taxon>
        <taxon>Eumeta</taxon>
    </lineage>
</organism>
<feature type="compositionally biased region" description="Polar residues" evidence="1">
    <location>
        <begin position="91"/>
        <end position="124"/>
    </location>
</feature>
<dbReference type="AlphaFoldDB" id="A0A4C1ZKC0"/>
<feature type="region of interest" description="Disordered" evidence="1">
    <location>
        <begin position="1"/>
        <end position="42"/>
    </location>
</feature>
<comment type="caution">
    <text evidence="2">The sequence shown here is derived from an EMBL/GenBank/DDBJ whole genome shotgun (WGS) entry which is preliminary data.</text>
</comment>
<name>A0A4C1ZKC0_EUMVA</name>
<feature type="region of interest" description="Disordered" evidence="1">
    <location>
        <begin position="61"/>
        <end position="124"/>
    </location>
</feature>
<gene>
    <name evidence="2" type="ORF">EVAR_52285_1</name>
</gene>
<dbReference type="EMBL" id="BGZK01001967">
    <property type="protein sequence ID" value="GBP88946.1"/>
    <property type="molecule type" value="Genomic_DNA"/>
</dbReference>
<feature type="compositionally biased region" description="Basic and acidic residues" evidence="1">
    <location>
        <begin position="1"/>
        <end position="13"/>
    </location>
</feature>
<sequence length="124" mass="13471">MTERGTQRPKDDLSISLENRACESSESRWSSPSMDSRSSRGFTNTILDSVSMRERESFQVASGCTTSAPRSGNFHTNSSAARQTRGCVPEQSLSGFEQGHTGTRTRSPQAAVTTPSRDGNILQP</sequence>